<dbReference type="GO" id="GO:0008380">
    <property type="term" value="P:RNA splicing"/>
    <property type="evidence" value="ECO:0007669"/>
    <property type="project" value="TreeGrafter"/>
</dbReference>
<feature type="compositionally biased region" description="Basic and acidic residues" evidence="3">
    <location>
        <begin position="522"/>
        <end position="572"/>
    </location>
</feature>
<evidence type="ECO:0000256" key="2">
    <source>
        <dbReference type="PROSITE-ProRule" id="PRU00176"/>
    </source>
</evidence>
<dbReference type="GeneID" id="107270950"/>
<dbReference type="CTD" id="35173"/>
<dbReference type="GO" id="GO:0003723">
    <property type="term" value="F:RNA binding"/>
    <property type="evidence" value="ECO:0007669"/>
    <property type="project" value="UniProtKB-UniRule"/>
</dbReference>
<dbReference type="KEGG" id="ccin:107270950"/>
<dbReference type="SUPFAM" id="SSF54928">
    <property type="entry name" value="RNA-binding domain, RBD"/>
    <property type="match status" value="1"/>
</dbReference>
<reference evidence="6" key="1">
    <citation type="submission" date="2025-08" db="UniProtKB">
        <authorList>
            <consortium name="RefSeq"/>
        </authorList>
    </citation>
    <scope>IDENTIFICATION</scope>
</reference>
<dbReference type="PROSITE" id="PS50102">
    <property type="entry name" value="RRM"/>
    <property type="match status" value="1"/>
</dbReference>
<feature type="compositionally biased region" description="Basic and acidic residues" evidence="3">
    <location>
        <begin position="275"/>
        <end position="301"/>
    </location>
</feature>
<sequence length="849" mass="96440">MSMRRKSERNKGKSSPEKKAEKPTRKSARRRAKRSPSSSPERDTVEDKPLNSPCTKEKANEKESTIQTRLQSKEIGDNTMDETKIASTGESSAAAEKTPEEEDGKSVWKVARADASPGEIQKLKLCRQRNTSETSENSVTRKRSNKWQESGVGEEEEVDSSNERPGPRERSSSGNRKVEEPSSSHPGQDSNEEVSARKEILSETTSANLSDAKPNIDRQGDTNEAGTAELSIDREQSPNANNETIDPNSIGGTPKEPMPQVEKTSDVEPSIVEENQSKTEQEDNLRKQSSSDDEKVEENRADSSPNSGAESESKTTTARSSPRTPSRAGRRKHRNKYHDSSNSDTPDSEDETSSERKRKESETREDKQDVEDTYKDRTSSSPEHRLDASITNNNADMETEPFDNNKEKSDMQVDKQEDMVRPEIQAPLKPVKVNLKRSFSARISVDAELKKEDNDSNVDNDSATQNKENNAVSDQSDGKCIPRKRRWGTSISTDVAPAFSVSTESLKALVPGAKPLPINEVRLSKDDNEDRERRKDRDKRHMSVDSVGDYKIREDGTQQKSEATKKSDSKMENHIAARRKISIVKDAPLTKSPSPPACIPTSILLIKNLVRPFTLNQIKELLSRTGTIIENGFWMDRIKSKCFVEYANEDQAFETRQALHGISWPVSNPKRLHVEYANKEDMEAARESSKDQPLSRKTEPLQSADTWQQDWNRDEKTNANTKVMVVREWDLGKEDGQQHLKEKEREKKEAEKKRRQRSRSPTLEAHLPAPARKFKKKEDDPPPAKLLDDLFRKTKATPCIYWLPLTNEQIVVKEEMRRQHMAEHARRLEEMRRVERNRDGGRRRRSPRK</sequence>
<feature type="compositionally biased region" description="Basic and acidic residues" evidence="3">
    <location>
        <begin position="9"/>
        <end position="24"/>
    </location>
</feature>
<feature type="compositionally biased region" description="Basic and acidic residues" evidence="3">
    <location>
        <begin position="681"/>
        <end position="699"/>
    </location>
</feature>
<evidence type="ECO:0000259" key="4">
    <source>
        <dbReference type="PROSITE" id="PS50102"/>
    </source>
</evidence>
<dbReference type="GO" id="GO:0061574">
    <property type="term" value="C:ASAP complex"/>
    <property type="evidence" value="ECO:0007669"/>
    <property type="project" value="TreeGrafter"/>
</dbReference>
<feature type="compositionally biased region" description="Basic and acidic residues" evidence="3">
    <location>
        <begin position="161"/>
        <end position="182"/>
    </location>
</feature>
<dbReference type="RefSeq" id="XP_015601914.1">
    <property type="nucleotide sequence ID" value="XM_015746428.2"/>
</dbReference>
<feature type="region of interest" description="Disordered" evidence="3">
    <location>
        <begin position="520"/>
        <end position="572"/>
    </location>
</feature>
<dbReference type="Proteomes" id="UP000694920">
    <property type="component" value="Unplaced"/>
</dbReference>
<feature type="compositionally biased region" description="Basic and acidic residues" evidence="3">
    <location>
        <begin position="71"/>
        <end position="84"/>
    </location>
</feature>
<evidence type="ECO:0000256" key="1">
    <source>
        <dbReference type="ARBA" id="ARBA00022884"/>
    </source>
</evidence>
<feature type="domain" description="RRM" evidence="4">
    <location>
        <begin position="602"/>
        <end position="679"/>
    </location>
</feature>
<feature type="compositionally biased region" description="Polar residues" evidence="3">
    <location>
        <begin position="128"/>
        <end position="138"/>
    </location>
</feature>
<evidence type="ECO:0000256" key="3">
    <source>
        <dbReference type="SAM" id="MobiDB-lite"/>
    </source>
</evidence>
<dbReference type="Gene3D" id="3.30.70.330">
    <property type="match status" value="1"/>
</dbReference>
<dbReference type="PANTHER" id="PTHR46589">
    <property type="entry name" value="APOPTOTIC CHROMATIN CONDENSATION INDUCER IN THE NUCLEUS"/>
    <property type="match status" value="1"/>
</dbReference>
<feature type="region of interest" description="Disordered" evidence="3">
    <location>
        <begin position="443"/>
        <end position="498"/>
    </location>
</feature>
<feature type="compositionally biased region" description="Basic and acidic residues" evidence="3">
    <location>
        <begin position="353"/>
        <end position="387"/>
    </location>
</feature>
<dbReference type="CDD" id="cd12432">
    <property type="entry name" value="RRM_ACINU"/>
    <property type="match status" value="1"/>
</dbReference>
<dbReference type="InterPro" id="IPR035979">
    <property type="entry name" value="RBD_domain_sf"/>
</dbReference>
<feature type="compositionally biased region" description="Low complexity" evidence="3">
    <location>
        <begin position="314"/>
        <end position="327"/>
    </location>
</feature>
<feature type="compositionally biased region" description="Polar residues" evidence="3">
    <location>
        <begin position="457"/>
        <end position="475"/>
    </location>
</feature>
<feature type="compositionally biased region" description="Basic and acidic residues" evidence="3">
    <location>
        <begin position="776"/>
        <end position="785"/>
    </location>
</feature>
<gene>
    <name evidence="6" type="primary">LOC107270950</name>
</gene>
<feature type="compositionally biased region" description="Basic and acidic residues" evidence="3">
    <location>
        <begin position="403"/>
        <end position="421"/>
    </location>
</feature>
<name>A0AAJ7C5Q8_CEPCN</name>
<dbReference type="InterPro" id="IPR012677">
    <property type="entry name" value="Nucleotide-bd_a/b_plait_sf"/>
</dbReference>
<protein>
    <submittedName>
        <fullName evidence="6">Apoptotic chromatin condensation inducer in the nucleus isoform X1</fullName>
    </submittedName>
</protein>
<proteinExistence type="predicted"/>
<keyword evidence="5" id="KW-1185">Reference proteome</keyword>
<evidence type="ECO:0000313" key="5">
    <source>
        <dbReference type="Proteomes" id="UP000694920"/>
    </source>
</evidence>
<dbReference type="GO" id="GO:0071011">
    <property type="term" value="C:precatalytic spliceosome"/>
    <property type="evidence" value="ECO:0007669"/>
    <property type="project" value="TreeGrafter"/>
</dbReference>
<dbReference type="InterPro" id="IPR000504">
    <property type="entry name" value="RRM_dom"/>
</dbReference>
<feature type="region of interest" description="Disordered" evidence="3">
    <location>
        <begin position="681"/>
        <end position="785"/>
    </location>
</feature>
<feature type="compositionally biased region" description="Basic and acidic residues" evidence="3">
    <location>
        <begin position="40"/>
        <end position="64"/>
    </location>
</feature>
<feature type="compositionally biased region" description="Basic and acidic residues" evidence="3">
    <location>
        <begin position="445"/>
        <end position="454"/>
    </location>
</feature>
<feature type="compositionally biased region" description="Basic residues" evidence="3">
    <location>
        <begin position="25"/>
        <end position="34"/>
    </location>
</feature>
<dbReference type="InterPro" id="IPR034257">
    <property type="entry name" value="Acinus_RRM"/>
</dbReference>
<organism evidence="5 6">
    <name type="scientific">Cephus cinctus</name>
    <name type="common">Wheat stem sawfly</name>
    <dbReference type="NCBI Taxonomy" id="211228"/>
    <lineage>
        <taxon>Eukaryota</taxon>
        <taxon>Metazoa</taxon>
        <taxon>Ecdysozoa</taxon>
        <taxon>Arthropoda</taxon>
        <taxon>Hexapoda</taxon>
        <taxon>Insecta</taxon>
        <taxon>Pterygota</taxon>
        <taxon>Neoptera</taxon>
        <taxon>Endopterygota</taxon>
        <taxon>Hymenoptera</taxon>
        <taxon>Cephoidea</taxon>
        <taxon>Cephidae</taxon>
        <taxon>Cephus</taxon>
    </lineage>
</organism>
<feature type="region of interest" description="Disordered" evidence="3">
    <location>
        <begin position="1"/>
        <end position="425"/>
    </location>
</feature>
<dbReference type="PANTHER" id="PTHR46589:SF1">
    <property type="entry name" value="APOPTOTIC CHROMATIN CONDENSATION INDUCER IN THE NUCLEUS"/>
    <property type="match status" value="1"/>
</dbReference>
<keyword evidence="1 2" id="KW-0694">RNA-binding</keyword>
<dbReference type="InterPro" id="IPR052793">
    <property type="entry name" value="EJC-associated_protein"/>
</dbReference>
<feature type="compositionally biased region" description="Basic and acidic residues" evidence="3">
    <location>
        <begin position="818"/>
        <end position="840"/>
    </location>
</feature>
<dbReference type="AlphaFoldDB" id="A0AAJ7C5Q8"/>
<dbReference type="InterPro" id="IPR032552">
    <property type="entry name" value="RSB_motif"/>
</dbReference>
<dbReference type="Pfam" id="PF16294">
    <property type="entry name" value="RSB_motif"/>
    <property type="match status" value="1"/>
</dbReference>
<feature type="compositionally biased region" description="Polar residues" evidence="3">
    <location>
        <begin position="237"/>
        <end position="251"/>
    </location>
</feature>
<feature type="region of interest" description="Disordered" evidence="3">
    <location>
        <begin position="818"/>
        <end position="849"/>
    </location>
</feature>
<accession>A0AAJ7C5Q8</accession>
<evidence type="ECO:0000313" key="6">
    <source>
        <dbReference type="RefSeq" id="XP_015601914.1"/>
    </source>
</evidence>
<feature type="compositionally biased region" description="Polar residues" evidence="3">
    <location>
        <begin position="700"/>
        <end position="710"/>
    </location>
</feature>
<feature type="compositionally biased region" description="Basic and acidic residues" evidence="3">
    <location>
        <begin position="725"/>
        <end position="752"/>
    </location>
</feature>